<comment type="similarity">
    <text evidence="1">Belongs to the leucine-binding protein family.</text>
</comment>
<evidence type="ECO:0000313" key="5">
    <source>
        <dbReference type="EMBL" id="BBO20513.1"/>
    </source>
</evidence>
<keyword evidence="2 3" id="KW-0732">Signal</keyword>
<name>A0A809QYL6_9PROT</name>
<evidence type="ECO:0000256" key="1">
    <source>
        <dbReference type="ARBA" id="ARBA00010062"/>
    </source>
</evidence>
<feature type="signal peptide" evidence="3">
    <location>
        <begin position="1"/>
        <end position="26"/>
    </location>
</feature>
<dbReference type="CDD" id="cd06327">
    <property type="entry name" value="PBP1_SBP-like"/>
    <property type="match status" value="1"/>
</dbReference>
<sequence>MKRKIMSTTIHAALLSMALAGGQAQAQSGKLSGDMVKIGVMNDMSGLYADIGGPGSVEAAKMAVADFGGKIFGKPIEVVAADHQNKPDVGASKAREWFDAQGVDMIVDVPTSSVGIAVAKVANEKKRAYMNTGSASKALTNEECNPYTVHYAYDTYALANGTGKAIVETGGKSWFFLTADYAFGHALEQDTAAVVKASGGEVKGVVRHPLNAPDFSSFLLQAQASKAQIIGLANAGGDTINSVKAANEFGLTKNQTLAGLLIFISDIHSLGLKTAQGMLLTDAWYWDMNDETRKFGRRFFEKMKRMPSFDQAAVYSSVLTYLKAIQAAGTDDADAVMAQMKKAKINDMFAKNGYIRADGRMVHDMYLMQVKTPEESKYPWDYFKLKKVIPAEQAFQPLSLSKCPLVKK</sequence>
<dbReference type="AlphaFoldDB" id="A0A809QYL6"/>
<dbReference type="SUPFAM" id="SSF53822">
    <property type="entry name" value="Periplasmic binding protein-like I"/>
    <property type="match status" value="1"/>
</dbReference>
<proteinExistence type="inferred from homology"/>
<dbReference type="InterPro" id="IPR028081">
    <property type="entry name" value="Leu-bd"/>
</dbReference>
<dbReference type="EMBL" id="AP021857">
    <property type="protein sequence ID" value="BBO20513.1"/>
    <property type="molecule type" value="Genomic_DNA"/>
</dbReference>
<dbReference type="Pfam" id="PF13458">
    <property type="entry name" value="Peripla_BP_6"/>
    <property type="match status" value="1"/>
</dbReference>
<evidence type="ECO:0000259" key="4">
    <source>
        <dbReference type="Pfam" id="PF13458"/>
    </source>
</evidence>
<feature type="domain" description="Leucine-binding protein" evidence="4">
    <location>
        <begin position="36"/>
        <end position="371"/>
    </location>
</feature>
<dbReference type="InterPro" id="IPR051010">
    <property type="entry name" value="BCAA_transport"/>
</dbReference>
<protein>
    <submittedName>
        <fullName evidence="5">ABC transporter permease</fullName>
    </submittedName>
</protein>
<dbReference type="Proteomes" id="UP000662914">
    <property type="component" value="Chromosome"/>
</dbReference>
<dbReference type="InterPro" id="IPR028082">
    <property type="entry name" value="Peripla_BP_I"/>
</dbReference>
<organism evidence="5 6">
    <name type="scientific">Candidatus Desulfobacillus denitrificans</name>
    <dbReference type="NCBI Taxonomy" id="2608985"/>
    <lineage>
        <taxon>Bacteria</taxon>
        <taxon>Pseudomonadati</taxon>
        <taxon>Pseudomonadota</taxon>
        <taxon>Betaproteobacteria</taxon>
        <taxon>Candidatus Desulfobacillus</taxon>
    </lineage>
</organism>
<dbReference type="Gene3D" id="3.40.50.2300">
    <property type="match status" value="2"/>
</dbReference>
<dbReference type="PANTHER" id="PTHR30483">
    <property type="entry name" value="LEUCINE-SPECIFIC-BINDING PROTEIN"/>
    <property type="match status" value="1"/>
</dbReference>
<dbReference type="KEGG" id="ddz:DSYM_12120"/>
<evidence type="ECO:0000256" key="3">
    <source>
        <dbReference type="SAM" id="SignalP"/>
    </source>
</evidence>
<evidence type="ECO:0000256" key="2">
    <source>
        <dbReference type="ARBA" id="ARBA00022729"/>
    </source>
</evidence>
<gene>
    <name evidence="5" type="ORF">DSYM_12120</name>
</gene>
<accession>A0A809QYL6</accession>
<reference evidence="5" key="1">
    <citation type="journal article" name="DNA Res.">
        <title>The physiological potential of anammox bacteria as revealed by their core genome structure.</title>
        <authorList>
            <person name="Okubo T."/>
            <person name="Toyoda A."/>
            <person name="Fukuhara K."/>
            <person name="Uchiyama I."/>
            <person name="Harigaya Y."/>
            <person name="Kuroiwa M."/>
            <person name="Suzuki T."/>
            <person name="Murakami Y."/>
            <person name="Suwa Y."/>
            <person name="Takami H."/>
        </authorList>
    </citation>
    <scope>NUCLEOTIDE SEQUENCE</scope>
    <source>
        <strain evidence="5">317325-3</strain>
    </source>
</reference>
<dbReference type="PANTHER" id="PTHR30483:SF6">
    <property type="entry name" value="PERIPLASMIC BINDING PROTEIN OF ABC TRANSPORTER FOR NATURAL AMINO ACIDS"/>
    <property type="match status" value="1"/>
</dbReference>
<evidence type="ECO:0000313" key="6">
    <source>
        <dbReference type="Proteomes" id="UP000662914"/>
    </source>
</evidence>
<feature type="chain" id="PRO_5035292151" evidence="3">
    <location>
        <begin position="27"/>
        <end position="408"/>
    </location>
</feature>